<accession>A0A1S1HGU7</accession>
<gene>
    <name evidence="2" type="ORF">BHE75_01739</name>
</gene>
<comment type="caution">
    <text evidence="2">The sequence shown here is derived from an EMBL/GenBank/DDBJ whole genome shotgun (WGS) entry which is preliminary data.</text>
</comment>
<proteinExistence type="predicted"/>
<dbReference type="AlphaFoldDB" id="A0A1S1HGU7"/>
<evidence type="ECO:0000313" key="3">
    <source>
        <dbReference type="Proteomes" id="UP000179467"/>
    </source>
</evidence>
<evidence type="ECO:0000256" key="1">
    <source>
        <dbReference type="SAM" id="MobiDB-lite"/>
    </source>
</evidence>
<organism evidence="2 3">
    <name type="scientific">Edaphosphingomonas haloaromaticamans</name>
    <dbReference type="NCBI Taxonomy" id="653954"/>
    <lineage>
        <taxon>Bacteria</taxon>
        <taxon>Pseudomonadati</taxon>
        <taxon>Pseudomonadota</taxon>
        <taxon>Alphaproteobacteria</taxon>
        <taxon>Sphingomonadales</taxon>
        <taxon>Rhizorhabdaceae</taxon>
        <taxon>Edaphosphingomonas</taxon>
    </lineage>
</organism>
<dbReference type="InterPro" id="IPR011990">
    <property type="entry name" value="TPR-like_helical_dom_sf"/>
</dbReference>
<feature type="compositionally biased region" description="Basic residues" evidence="1">
    <location>
        <begin position="1"/>
        <end position="10"/>
    </location>
</feature>
<evidence type="ECO:0000313" key="2">
    <source>
        <dbReference type="EMBL" id="OHT19750.1"/>
    </source>
</evidence>
<feature type="region of interest" description="Disordered" evidence="1">
    <location>
        <begin position="1"/>
        <end position="59"/>
    </location>
</feature>
<dbReference type="Proteomes" id="UP000179467">
    <property type="component" value="Unassembled WGS sequence"/>
</dbReference>
<dbReference type="EMBL" id="MIPT01000001">
    <property type="protein sequence ID" value="OHT19750.1"/>
    <property type="molecule type" value="Genomic_DNA"/>
</dbReference>
<keyword evidence="3" id="KW-1185">Reference proteome</keyword>
<dbReference type="Gene3D" id="1.25.40.10">
    <property type="entry name" value="Tetratricopeptide repeat domain"/>
    <property type="match status" value="1"/>
</dbReference>
<protein>
    <submittedName>
        <fullName evidence="2">Uncharacterized protein</fullName>
    </submittedName>
</protein>
<reference evidence="2 3" key="1">
    <citation type="submission" date="2016-09" db="EMBL/GenBank/DDBJ databases">
        <title>Metabolic pathway, cell adaptation mechanisms and a novel monoxygenase revealed through proteogenomic-transcription analysis of a Sphingomonas haloaromaticamans strain degrading the fungicide ortho-phenylphenol.</title>
        <authorList>
            <person name="Perruchon C."/>
            <person name="Papadopoulou E.S."/>
            <person name="Rousidou C."/>
            <person name="Vasileiadis S."/>
            <person name="Tanou G."/>
            <person name="Amoutzias G."/>
            <person name="Molassiotis A."/>
            <person name="Karpouzas D.G."/>
        </authorList>
    </citation>
    <scope>NUCLEOTIDE SEQUENCE [LARGE SCALE GENOMIC DNA]</scope>
    <source>
        <strain evidence="2 3">P3</strain>
    </source>
</reference>
<sequence length="204" mass="23171">MTFSTRRSRVGPRQGEPPPTPTFRSLPQLRRRWKKSGPSGHRDIADAMPSCEGRSMESSNDHTKFDRLYLKGLGIRYDRQRGLWMPIMWHLALRRHTGAMIELADWFSAGDSLQSFGPAADGFSAAGLYRRAYRAGDARAASNAAMSCFNRRDMMGYRNRLRRAARAGDTDAATQLRSFETRLWHGAARKIGRARPKQKRDELA</sequence>
<name>A0A1S1HGU7_9SPHN</name>